<dbReference type="PROSITE" id="PS51257">
    <property type="entry name" value="PROKAR_LIPOPROTEIN"/>
    <property type="match status" value="1"/>
</dbReference>
<dbReference type="EMBL" id="SGWQ01000005">
    <property type="protein sequence ID" value="RZS37555.1"/>
    <property type="molecule type" value="Genomic_DNA"/>
</dbReference>
<dbReference type="Pfam" id="PF09449">
    <property type="entry name" value="DUF2020"/>
    <property type="match status" value="1"/>
</dbReference>
<feature type="region of interest" description="Disordered" evidence="1">
    <location>
        <begin position="21"/>
        <end position="56"/>
    </location>
</feature>
<sequence>MRRLAALAVPVLAVLAACSGEQQPPAQTSTQSSAQPPSTAPAPPPPVAAPPLPQPVTDGRCPYLATAVVEQANAQRVSRVRLSADKPHPACFFLRGDGTTQLSVRVFVGEPPVAKAVVDQAAPIATSNPEETPAGWKGGSQTTNGGAVYAVAKGGTAVVVSTNQGQTIKARRIVEQIVSTLRL</sequence>
<dbReference type="InterPro" id="IPR016123">
    <property type="entry name" value="Mog1/PsbP_a/b/a-sand"/>
</dbReference>
<dbReference type="AlphaFoldDB" id="A0A4Q7KLZ9"/>
<feature type="chain" id="PRO_5038874808" evidence="2">
    <location>
        <begin position="20"/>
        <end position="183"/>
    </location>
</feature>
<feature type="compositionally biased region" description="Pro residues" evidence="1">
    <location>
        <begin position="38"/>
        <end position="54"/>
    </location>
</feature>
<protein>
    <submittedName>
        <fullName evidence="4">Uncharacterized protein DUF2020</fullName>
    </submittedName>
</protein>
<dbReference type="Proteomes" id="UP000294257">
    <property type="component" value="Unassembled WGS sequence"/>
</dbReference>
<accession>A0A4Q7KLZ9</accession>
<evidence type="ECO:0000313" key="5">
    <source>
        <dbReference type="Proteomes" id="UP000294257"/>
    </source>
</evidence>
<feature type="signal peptide" evidence="2">
    <location>
        <begin position="1"/>
        <end position="19"/>
    </location>
</feature>
<keyword evidence="2" id="KW-0732">Signal</keyword>
<feature type="compositionally biased region" description="Low complexity" evidence="1">
    <location>
        <begin position="21"/>
        <end position="37"/>
    </location>
</feature>
<proteinExistence type="predicted"/>
<evidence type="ECO:0000313" key="4">
    <source>
        <dbReference type="EMBL" id="RZS37555.1"/>
    </source>
</evidence>
<dbReference type="InterPro" id="IPR018567">
    <property type="entry name" value="DUF2020"/>
</dbReference>
<evidence type="ECO:0000256" key="2">
    <source>
        <dbReference type="SAM" id="SignalP"/>
    </source>
</evidence>
<keyword evidence="5" id="KW-1185">Reference proteome</keyword>
<evidence type="ECO:0000256" key="1">
    <source>
        <dbReference type="SAM" id="MobiDB-lite"/>
    </source>
</evidence>
<comment type="caution">
    <text evidence="4">The sequence shown here is derived from an EMBL/GenBank/DDBJ whole genome shotgun (WGS) entry which is preliminary data.</text>
</comment>
<gene>
    <name evidence="4" type="ORF">EV193_105111</name>
</gene>
<dbReference type="RefSeq" id="WP_130345041.1">
    <property type="nucleotide sequence ID" value="NZ_SGWQ01000005.1"/>
</dbReference>
<feature type="domain" description="DUF2020" evidence="3">
    <location>
        <begin position="52"/>
        <end position="183"/>
    </location>
</feature>
<reference evidence="4 5" key="1">
    <citation type="submission" date="2019-02" db="EMBL/GenBank/DDBJ databases">
        <title>Genomic Encyclopedia of Type Strains, Phase IV (KMG-IV): sequencing the most valuable type-strain genomes for metagenomic binning, comparative biology and taxonomic classification.</title>
        <authorList>
            <person name="Goeker M."/>
        </authorList>
    </citation>
    <scope>NUCLEOTIDE SEQUENCE [LARGE SCALE GENOMIC DNA]</scope>
    <source>
        <strain evidence="4 5">DSM 101727</strain>
    </source>
</reference>
<dbReference type="SUPFAM" id="SSF55724">
    <property type="entry name" value="Mog1p/PsbP-like"/>
    <property type="match status" value="1"/>
</dbReference>
<name>A0A4Q7KLZ9_9PSEU</name>
<dbReference type="Gene3D" id="3.40.1000.10">
    <property type="entry name" value="Mog1/PsbP, alpha/beta/alpha sandwich"/>
    <property type="match status" value="1"/>
</dbReference>
<evidence type="ECO:0000259" key="3">
    <source>
        <dbReference type="Pfam" id="PF09449"/>
    </source>
</evidence>
<organism evidence="4 5">
    <name type="scientific">Herbihabitans rhizosphaerae</name>
    <dbReference type="NCBI Taxonomy" id="1872711"/>
    <lineage>
        <taxon>Bacteria</taxon>
        <taxon>Bacillati</taxon>
        <taxon>Actinomycetota</taxon>
        <taxon>Actinomycetes</taxon>
        <taxon>Pseudonocardiales</taxon>
        <taxon>Pseudonocardiaceae</taxon>
        <taxon>Herbihabitans</taxon>
    </lineage>
</organism>
<dbReference type="OrthoDB" id="4774058at2"/>